<gene>
    <name evidence="2" type="ORF">PDE_04606</name>
</gene>
<dbReference type="AlphaFoldDB" id="S7ZLT6"/>
<dbReference type="EMBL" id="KB644412">
    <property type="protein sequence ID" value="EPS29656.1"/>
    <property type="molecule type" value="Genomic_DNA"/>
</dbReference>
<evidence type="ECO:0000313" key="3">
    <source>
        <dbReference type="Proteomes" id="UP000019376"/>
    </source>
</evidence>
<dbReference type="HOGENOM" id="CLU_811316_0_0_1"/>
<evidence type="ECO:0000256" key="1">
    <source>
        <dbReference type="SAM" id="MobiDB-lite"/>
    </source>
</evidence>
<evidence type="ECO:0000313" key="2">
    <source>
        <dbReference type="EMBL" id="EPS29656.1"/>
    </source>
</evidence>
<dbReference type="Proteomes" id="UP000019376">
    <property type="component" value="Unassembled WGS sequence"/>
</dbReference>
<dbReference type="PhylomeDB" id="S7ZLT6"/>
<protein>
    <submittedName>
        <fullName evidence="2">Uncharacterized protein</fullName>
    </submittedName>
</protein>
<proteinExistence type="predicted"/>
<reference evidence="2 3" key="1">
    <citation type="journal article" date="2013" name="PLoS ONE">
        <title>Genomic and secretomic analyses reveal unique features of the lignocellulolytic enzyme system of Penicillium decumbens.</title>
        <authorList>
            <person name="Liu G."/>
            <person name="Zhang L."/>
            <person name="Wei X."/>
            <person name="Zou G."/>
            <person name="Qin Y."/>
            <person name="Ma L."/>
            <person name="Li J."/>
            <person name="Zheng H."/>
            <person name="Wang S."/>
            <person name="Wang C."/>
            <person name="Xun L."/>
            <person name="Zhao G.-P."/>
            <person name="Zhou Z."/>
            <person name="Qu Y."/>
        </authorList>
    </citation>
    <scope>NUCLEOTIDE SEQUENCE [LARGE SCALE GENOMIC DNA]</scope>
    <source>
        <strain evidence="3">114-2 / CGMCC 5302</strain>
    </source>
</reference>
<keyword evidence="3" id="KW-1185">Reference proteome</keyword>
<accession>S7ZLT6</accession>
<dbReference type="OrthoDB" id="4403049at2759"/>
<feature type="compositionally biased region" description="Polar residues" evidence="1">
    <location>
        <begin position="1"/>
        <end position="21"/>
    </location>
</feature>
<sequence>MTIPASPTVSESNSASASCQVSGEDARDRDPADEAMRQAIDRFRVKMATANENFLKDRIDEIERKGLATEQEKFKYLVHHYRYPNIAWEDANTSPRQGSVLIPANTLFKDLDISTIEKGLRIDEAIDGVLLPPLLQTKQRQQVFLDTLQRLCQFQSDNHDNCFNPNCREHEEEESIIIPPCTELALFLTHARGVVDNDYRFSYIPHFIPGDWYVRVSDGSQDPDEEARCLRDNLEEYLKEQYLCHPVKHDVEAFQYLANVLAPDDLEIRAGFATGVSYRAEAGHEMWCSGYVYCRKDVNYLPHPEEDQSIPDAANITEWGWRVIIYSADLMLANPPAPAAPVINGRKARWDSIPEFLDWYASWQDDLDERKVRTFRRFNEDHHIDCDSNCGSDDCYWTGTDSPLNDFY</sequence>
<organism evidence="2 3">
    <name type="scientific">Penicillium oxalicum (strain 114-2 / CGMCC 5302)</name>
    <name type="common">Penicillium decumbens</name>
    <dbReference type="NCBI Taxonomy" id="933388"/>
    <lineage>
        <taxon>Eukaryota</taxon>
        <taxon>Fungi</taxon>
        <taxon>Dikarya</taxon>
        <taxon>Ascomycota</taxon>
        <taxon>Pezizomycotina</taxon>
        <taxon>Eurotiomycetes</taxon>
        <taxon>Eurotiomycetidae</taxon>
        <taxon>Eurotiales</taxon>
        <taxon>Aspergillaceae</taxon>
        <taxon>Penicillium</taxon>
    </lineage>
</organism>
<feature type="region of interest" description="Disordered" evidence="1">
    <location>
        <begin position="1"/>
        <end position="32"/>
    </location>
</feature>
<name>S7ZLT6_PENO1</name>